<feature type="region of interest" description="Disordered" evidence="3">
    <location>
        <begin position="1"/>
        <end position="46"/>
    </location>
</feature>
<dbReference type="Pfam" id="PF00013">
    <property type="entry name" value="KH_1"/>
    <property type="match status" value="4"/>
</dbReference>
<feature type="domain" description="K Homology" evidence="4">
    <location>
        <begin position="287"/>
        <end position="365"/>
    </location>
</feature>
<protein>
    <recommendedName>
        <fullName evidence="4">K Homology domain-containing protein</fullName>
    </recommendedName>
</protein>
<keyword evidence="1" id="KW-0677">Repeat</keyword>
<dbReference type="OrthoDB" id="752362at2759"/>
<feature type="domain" description="K Homology" evidence="4">
    <location>
        <begin position="129"/>
        <end position="202"/>
    </location>
</feature>
<sequence length="507" mass="54400">MNEHTVESNPKLSTALQSVTMSGDRIGRRKPNEGNRHDRDANSAPVSNCQFPLRMLVSRESVGAIIGRGGSTIRNITRETKARVDVNRKEYNSSDKAVTIYGTPESQSDACQRILSVMIEEISLTATQEEVALKILAHDDLVGRLIGKEGQTIKKIMKDSGTKINVSSLSQLSGDNVDRVITIQGTVQGMILAERLVSERLRKSFNDDLNVGSVPCYPTASPSPTHIPTSFAPSHAMTLNNTSSSMGFGIDAQTRNPFIPWGVEEVPPVASCSDWGGGYGAVEQLNEKETVRVPVPVSAIGAIIGRKGSSIRNIKWISGASVKVSSGPSLDGSGEEDKNAIREITITGYPEQQWKAQSLIYDKMKSDNTQSADPKFVVEMTVSNSKVGKLIGKRGGNIKELTARTGARIVIENDAKSTGVVIPDVACSGVPIVSSAAIKGPSLAKCVRISGSFNAVQLAQRQIRSLLSLHLFRPARKVIIPTARSAGALRLDSKTSNPNDLAVTSEE</sequence>
<feature type="compositionally biased region" description="Basic and acidic residues" evidence="3">
    <location>
        <begin position="30"/>
        <end position="41"/>
    </location>
</feature>
<feature type="compositionally biased region" description="Polar residues" evidence="3">
    <location>
        <begin position="7"/>
        <end position="21"/>
    </location>
</feature>
<comment type="caution">
    <text evidence="5">The sequence shown here is derived from an EMBL/GenBank/DDBJ whole genome shotgun (WGS) entry which is preliminary data.</text>
</comment>
<accession>A0A8J2LER2</accession>
<organism evidence="5 6">
    <name type="scientific">Allacma fusca</name>
    <dbReference type="NCBI Taxonomy" id="39272"/>
    <lineage>
        <taxon>Eukaryota</taxon>
        <taxon>Metazoa</taxon>
        <taxon>Ecdysozoa</taxon>
        <taxon>Arthropoda</taxon>
        <taxon>Hexapoda</taxon>
        <taxon>Collembola</taxon>
        <taxon>Symphypleona</taxon>
        <taxon>Sminthuridae</taxon>
        <taxon>Allacma</taxon>
    </lineage>
</organism>
<dbReference type="InterPro" id="IPR004088">
    <property type="entry name" value="KH_dom_type_1"/>
</dbReference>
<dbReference type="CDD" id="cd22400">
    <property type="entry name" value="KH-I_IGF2BP_rpt1"/>
    <property type="match status" value="1"/>
</dbReference>
<evidence type="ECO:0000313" key="5">
    <source>
        <dbReference type="EMBL" id="CAG7830944.1"/>
    </source>
</evidence>
<dbReference type="Proteomes" id="UP000708208">
    <property type="component" value="Unassembled WGS sequence"/>
</dbReference>
<dbReference type="PANTHER" id="PTHR10288">
    <property type="entry name" value="KH DOMAIN CONTAINING RNA BINDING PROTEIN"/>
    <property type="match status" value="1"/>
</dbReference>
<evidence type="ECO:0000259" key="4">
    <source>
        <dbReference type="SMART" id="SM00322"/>
    </source>
</evidence>
<dbReference type="SMART" id="SM00322">
    <property type="entry name" value="KH"/>
    <property type="match status" value="4"/>
</dbReference>
<dbReference type="InterPro" id="IPR004087">
    <property type="entry name" value="KH_dom"/>
</dbReference>
<proteinExistence type="predicted"/>
<name>A0A8J2LER2_9HEXA</name>
<dbReference type="AlphaFoldDB" id="A0A8J2LER2"/>
<evidence type="ECO:0000313" key="6">
    <source>
        <dbReference type="Proteomes" id="UP000708208"/>
    </source>
</evidence>
<evidence type="ECO:0000256" key="3">
    <source>
        <dbReference type="SAM" id="MobiDB-lite"/>
    </source>
</evidence>
<keyword evidence="6" id="KW-1185">Reference proteome</keyword>
<gene>
    <name evidence="5" type="ORF">AFUS01_LOCUS40711</name>
</gene>
<dbReference type="CDD" id="cd22401">
    <property type="entry name" value="KH-I_IGF2BP_rpt2"/>
    <property type="match status" value="1"/>
</dbReference>
<feature type="domain" description="K Homology" evidence="4">
    <location>
        <begin position="374"/>
        <end position="468"/>
    </location>
</feature>
<keyword evidence="2" id="KW-0694">RNA-binding</keyword>
<dbReference type="PROSITE" id="PS50084">
    <property type="entry name" value="KH_TYPE_1"/>
    <property type="match status" value="4"/>
</dbReference>
<evidence type="ECO:0000256" key="2">
    <source>
        <dbReference type="PROSITE-ProRule" id="PRU00117"/>
    </source>
</evidence>
<evidence type="ECO:0000256" key="1">
    <source>
        <dbReference type="ARBA" id="ARBA00022737"/>
    </source>
</evidence>
<feature type="domain" description="K Homology" evidence="4">
    <location>
        <begin position="49"/>
        <end position="119"/>
    </location>
</feature>
<reference evidence="5" key="1">
    <citation type="submission" date="2021-06" db="EMBL/GenBank/DDBJ databases">
        <authorList>
            <person name="Hodson N. C."/>
            <person name="Mongue J. A."/>
            <person name="Jaron S. K."/>
        </authorList>
    </citation>
    <scope>NUCLEOTIDE SEQUENCE</scope>
</reference>
<dbReference type="EMBL" id="CAJVCH010558210">
    <property type="protein sequence ID" value="CAG7830944.1"/>
    <property type="molecule type" value="Genomic_DNA"/>
</dbReference>
<dbReference type="GO" id="GO:0003723">
    <property type="term" value="F:RNA binding"/>
    <property type="evidence" value="ECO:0007669"/>
    <property type="project" value="UniProtKB-UniRule"/>
</dbReference>